<accession>A0ABP7N6S8</accession>
<gene>
    <name evidence="3" type="ORF">GCM10022244_51700</name>
</gene>
<reference evidence="4" key="1">
    <citation type="journal article" date="2019" name="Int. J. Syst. Evol. Microbiol.">
        <title>The Global Catalogue of Microorganisms (GCM) 10K type strain sequencing project: providing services to taxonomists for standard genome sequencing and annotation.</title>
        <authorList>
            <consortium name="The Broad Institute Genomics Platform"/>
            <consortium name="The Broad Institute Genome Sequencing Center for Infectious Disease"/>
            <person name="Wu L."/>
            <person name="Ma J."/>
        </authorList>
    </citation>
    <scope>NUCLEOTIDE SEQUENCE [LARGE SCALE GENOMIC DNA]</scope>
    <source>
        <strain evidence="4">JCM 16956</strain>
    </source>
</reference>
<comment type="caution">
    <text evidence="3">The sequence shown here is derived from an EMBL/GenBank/DDBJ whole genome shotgun (WGS) entry which is preliminary data.</text>
</comment>
<evidence type="ECO:0000256" key="2">
    <source>
        <dbReference type="SAM" id="Phobius"/>
    </source>
</evidence>
<feature type="region of interest" description="Disordered" evidence="1">
    <location>
        <begin position="57"/>
        <end position="77"/>
    </location>
</feature>
<dbReference type="Proteomes" id="UP001501000">
    <property type="component" value="Unassembled WGS sequence"/>
</dbReference>
<organism evidence="3 4">
    <name type="scientific">Streptomyces gulbargensis</name>
    <dbReference type="NCBI Taxonomy" id="364901"/>
    <lineage>
        <taxon>Bacteria</taxon>
        <taxon>Bacillati</taxon>
        <taxon>Actinomycetota</taxon>
        <taxon>Actinomycetes</taxon>
        <taxon>Kitasatosporales</taxon>
        <taxon>Streptomycetaceae</taxon>
        <taxon>Streptomyces</taxon>
    </lineage>
</organism>
<keyword evidence="2" id="KW-0472">Membrane</keyword>
<proteinExistence type="predicted"/>
<keyword evidence="2" id="KW-1133">Transmembrane helix</keyword>
<dbReference type="EMBL" id="BAABAJ010000024">
    <property type="protein sequence ID" value="GAA3936840.1"/>
    <property type="molecule type" value="Genomic_DNA"/>
</dbReference>
<keyword evidence="2" id="KW-0812">Transmembrane</keyword>
<name>A0ABP7N6S8_9ACTN</name>
<evidence type="ECO:0000313" key="4">
    <source>
        <dbReference type="Proteomes" id="UP001501000"/>
    </source>
</evidence>
<evidence type="ECO:0000313" key="3">
    <source>
        <dbReference type="EMBL" id="GAA3936840.1"/>
    </source>
</evidence>
<feature type="transmembrane region" description="Helical" evidence="2">
    <location>
        <begin position="12"/>
        <end position="36"/>
    </location>
</feature>
<protein>
    <submittedName>
        <fullName evidence="3">Uncharacterized protein</fullName>
    </submittedName>
</protein>
<evidence type="ECO:0000256" key="1">
    <source>
        <dbReference type="SAM" id="MobiDB-lite"/>
    </source>
</evidence>
<sequence length="77" mass="7542">MVPTMVGEGGTSVILLVLIGVLALVVGGCACVVWAARGGPPWVRVVARATLLGGGAVRRAPRGGRASHGEPAQGGDG</sequence>
<keyword evidence="4" id="KW-1185">Reference proteome</keyword>